<dbReference type="GO" id="GO:0006950">
    <property type="term" value="P:response to stress"/>
    <property type="evidence" value="ECO:0007669"/>
    <property type="project" value="TreeGrafter"/>
</dbReference>
<protein>
    <submittedName>
        <fullName evidence="2">DNA-binding transcriptional regulator, MarR family</fullName>
    </submittedName>
</protein>
<dbReference type="GO" id="GO:0003677">
    <property type="term" value="F:DNA binding"/>
    <property type="evidence" value="ECO:0007669"/>
    <property type="project" value="UniProtKB-KW"/>
</dbReference>
<dbReference type="OrthoDB" id="3237509at2"/>
<dbReference type="Proteomes" id="UP000198582">
    <property type="component" value="Unassembled WGS sequence"/>
</dbReference>
<evidence type="ECO:0000259" key="1">
    <source>
        <dbReference type="PROSITE" id="PS50995"/>
    </source>
</evidence>
<evidence type="ECO:0000313" key="2">
    <source>
        <dbReference type="EMBL" id="SEO66739.1"/>
    </source>
</evidence>
<gene>
    <name evidence="2" type="ORF">SAMN04489732_101829</name>
</gene>
<dbReference type="InterPro" id="IPR039422">
    <property type="entry name" value="MarR/SlyA-like"/>
</dbReference>
<dbReference type="SUPFAM" id="SSF46785">
    <property type="entry name" value="Winged helix' DNA-binding domain"/>
    <property type="match status" value="1"/>
</dbReference>
<proteinExistence type="predicted"/>
<dbReference type="STRING" id="394193.SAMN04489732_101829"/>
<dbReference type="GO" id="GO:0003700">
    <property type="term" value="F:DNA-binding transcription factor activity"/>
    <property type="evidence" value="ECO:0007669"/>
    <property type="project" value="InterPro"/>
</dbReference>
<dbReference type="PANTHER" id="PTHR33164:SF43">
    <property type="entry name" value="HTH-TYPE TRANSCRIPTIONAL REPRESSOR YETL"/>
    <property type="match status" value="1"/>
</dbReference>
<feature type="domain" description="HTH marR-type" evidence="1">
    <location>
        <begin position="34"/>
        <end position="169"/>
    </location>
</feature>
<accession>A0A1H8RJM8</accession>
<dbReference type="RefSeq" id="WP_091612497.1">
    <property type="nucleotide sequence ID" value="NZ_FOEF01000001.1"/>
</dbReference>
<keyword evidence="3" id="KW-1185">Reference proteome</keyword>
<dbReference type="SMART" id="SM00347">
    <property type="entry name" value="HTH_MARR"/>
    <property type="match status" value="1"/>
</dbReference>
<dbReference type="PRINTS" id="PR00598">
    <property type="entry name" value="HTHMARR"/>
</dbReference>
<reference evidence="2 3" key="1">
    <citation type="submission" date="2016-10" db="EMBL/GenBank/DDBJ databases">
        <authorList>
            <person name="de Groot N.N."/>
        </authorList>
    </citation>
    <scope>NUCLEOTIDE SEQUENCE [LARGE SCALE GENOMIC DNA]</scope>
    <source>
        <strain evidence="2 3">DSM 44993</strain>
    </source>
</reference>
<evidence type="ECO:0000313" key="3">
    <source>
        <dbReference type="Proteomes" id="UP000198582"/>
    </source>
</evidence>
<keyword evidence="2" id="KW-0238">DNA-binding</keyword>
<dbReference type="InterPro" id="IPR000835">
    <property type="entry name" value="HTH_MarR-typ"/>
</dbReference>
<dbReference type="EMBL" id="FOEF01000001">
    <property type="protein sequence ID" value="SEO66739.1"/>
    <property type="molecule type" value="Genomic_DNA"/>
</dbReference>
<dbReference type="InterPro" id="IPR036390">
    <property type="entry name" value="WH_DNA-bd_sf"/>
</dbReference>
<dbReference type="InterPro" id="IPR036388">
    <property type="entry name" value="WH-like_DNA-bd_sf"/>
</dbReference>
<dbReference type="Gene3D" id="1.10.10.10">
    <property type="entry name" value="Winged helix-like DNA-binding domain superfamily/Winged helix DNA-binding domain"/>
    <property type="match status" value="1"/>
</dbReference>
<organism evidence="2 3">
    <name type="scientific">Amycolatopsis saalfeldensis</name>
    <dbReference type="NCBI Taxonomy" id="394193"/>
    <lineage>
        <taxon>Bacteria</taxon>
        <taxon>Bacillati</taxon>
        <taxon>Actinomycetota</taxon>
        <taxon>Actinomycetes</taxon>
        <taxon>Pseudonocardiales</taxon>
        <taxon>Pseudonocardiaceae</taxon>
        <taxon>Amycolatopsis</taxon>
    </lineage>
</organism>
<dbReference type="AlphaFoldDB" id="A0A1H8RJM8"/>
<name>A0A1H8RJM8_9PSEU</name>
<sequence>MDDRTRAPENASSDEVDEIQRAWQREQPGAPVASIGVITRIWHIAKLLEDDRRATMLRLGVDATTRTLLSTLRRAGPPYRLTAGELAKRCRVSPGAISQQTARAEREGHVRRVKSTEDRRTVHVELTAAGHELIERTVTDLLDHEETLVSALTPAQRDQLAGLLRLLLADLDHRAGLGSAP</sequence>
<dbReference type="Pfam" id="PF12802">
    <property type="entry name" value="MarR_2"/>
    <property type="match status" value="1"/>
</dbReference>
<dbReference type="PANTHER" id="PTHR33164">
    <property type="entry name" value="TRANSCRIPTIONAL REGULATOR, MARR FAMILY"/>
    <property type="match status" value="1"/>
</dbReference>
<dbReference type="PROSITE" id="PS50995">
    <property type="entry name" value="HTH_MARR_2"/>
    <property type="match status" value="1"/>
</dbReference>